<keyword evidence="2" id="KW-1185">Reference proteome</keyword>
<dbReference type="EMBL" id="JACHVB010000014">
    <property type="protein sequence ID" value="MBC2593537.1"/>
    <property type="molecule type" value="Genomic_DNA"/>
</dbReference>
<reference evidence="1 2" key="1">
    <citation type="submission" date="2020-07" db="EMBL/GenBank/DDBJ databases">
        <authorList>
            <person name="Feng X."/>
        </authorList>
    </citation>
    <scope>NUCLEOTIDE SEQUENCE [LARGE SCALE GENOMIC DNA]</scope>
    <source>
        <strain evidence="1 2">JCM31066</strain>
    </source>
</reference>
<dbReference type="AlphaFoldDB" id="A0A842HD70"/>
<sequence>MADYYATTRSNYFGVKDEKAFLAWAESTELGVQRREDPDHGNLFMIYSDQEKGAWPNYVYNEEKDDFDEVEVIPELAKHLKDGHVAILLEIGSEKLRYLVGVASAVNCRGEQVYVDLDAIYKKAGKLGDVVTRAEY</sequence>
<evidence type="ECO:0000313" key="2">
    <source>
        <dbReference type="Proteomes" id="UP000546464"/>
    </source>
</evidence>
<name>A0A842HD70_9BACT</name>
<dbReference type="RefSeq" id="WP_185674544.1">
    <property type="nucleotide sequence ID" value="NZ_JACHVB010000014.1"/>
</dbReference>
<organism evidence="1 2">
    <name type="scientific">Ruficoccus amylovorans</name>
    <dbReference type="NCBI Taxonomy" id="1804625"/>
    <lineage>
        <taxon>Bacteria</taxon>
        <taxon>Pseudomonadati</taxon>
        <taxon>Verrucomicrobiota</taxon>
        <taxon>Opitutia</taxon>
        <taxon>Puniceicoccales</taxon>
        <taxon>Cerasicoccaceae</taxon>
        <taxon>Ruficoccus</taxon>
    </lineage>
</organism>
<protein>
    <submittedName>
        <fullName evidence="1">Uncharacterized protein</fullName>
    </submittedName>
</protein>
<dbReference type="Proteomes" id="UP000546464">
    <property type="component" value="Unassembled WGS sequence"/>
</dbReference>
<accession>A0A842HD70</accession>
<gene>
    <name evidence="1" type="ORF">H5P28_04605</name>
</gene>
<evidence type="ECO:0000313" key="1">
    <source>
        <dbReference type="EMBL" id="MBC2593537.1"/>
    </source>
</evidence>
<proteinExistence type="predicted"/>
<comment type="caution">
    <text evidence="1">The sequence shown here is derived from an EMBL/GenBank/DDBJ whole genome shotgun (WGS) entry which is preliminary data.</text>
</comment>